<feature type="compositionally biased region" description="Basic and acidic residues" evidence="1">
    <location>
        <begin position="13"/>
        <end position="22"/>
    </location>
</feature>
<feature type="compositionally biased region" description="Acidic residues" evidence="1">
    <location>
        <begin position="59"/>
        <end position="68"/>
    </location>
</feature>
<protein>
    <submittedName>
        <fullName evidence="2">Uncharacterized protein</fullName>
    </submittedName>
</protein>
<reference evidence="2" key="1">
    <citation type="submission" date="2020-11" db="EMBL/GenBank/DDBJ databases">
        <title>Kefir isolates.</title>
        <authorList>
            <person name="Marcisauskas S."/>
            <person name="Kim Y."/>
            <person name="Blasche S."/>
        </authorList>
    </citation>
    <scope>NUCLEOTIDE SEQUENCE</scope>
    <source>
        <strain evidence="2">Olga-1</strain>
    </source>
</reference>
<gene>
    <name evidence="2" type="ORF">C6P40_004843</name>
</gene>
<evidence type="ECO:0000256" key="1">
    <source>
        <dbReference type="SAM" id="MobiDB-lite"/>
    </source>
</evidence>
<dbReference type="EMBL" id="PUHW01000721">
    <property type="protein sequence ID" value="KAG0685558.1"/>
    <property type="molecule type" value="Genomic_DNA"/>
</dbReference>
<sequence>MNNMNHKNFSSEFLREDNDRDGNNVNELKAMQYIKVISEELSRREAIIQKNKKRGREYEEGEEGDEDGVDNKISKNNREINSTINNVGTGAVNTVEFFKKQYNSFNSQLHRGGNNNSNNGNNEGKNNEEVDDDGVTLKKGVMHLNENRIWIKYHEG</sequence>
<evidence type="ECO:0000313" key="3">
    <source>
        <dbReference type="Proteomes" id="UP000697127"/>
    </source>
</evidence>
<comment type="caution">
    <text evidence="2">The sequence shown here is derived from an EMBL/GenBank/DDBJ whole genome shotgun (WGS) entry which is preliminary data.</text>
</comment>
<feature type="region of interest" description="Disordered" evidence="1">
    <location>
        <begin position="1"/>
        <end position="23"/>
    </location>
</feature>
<organism evidence="2 3">
    <name type="scientific">Pichia californica</name>
    <dbReference type="NCBI Taxonomy" id="460514"/>
    <lineage>
        <taxon>Eukaryota</taxon>
        <taxon>Fungi</taxon>
        <taxon>Dikarya</taxon>
        <taxon>Ascomycota</taxon>
        <taxon>Saccharomycotina</taxon>
        <taxon>Pichiomycetes</taxon>
        <taxon>Pichiales</taxon>
        <taxon>Pichiaceae</taxon>
        <taxon>Pichia</taxon>
    </lineage>
</organism>
<keyword evidence="3" id="KW-1185">Reference proteome</keyword>
<feature type="compositionally biased region" description="Low complexity" evidence="1">
    <location>
        <begin position="112"/>
        <end position="124"/>
    </location>
</feature>
<feature type="region of interest" description="Disordered" evidence="1">
    <location>
        <begin position="106"/>
        <end position="132"/>
    </location>
</feature>
<evidence type="ECO:0000313" key="2">
    <source>
        <dbReference type="EMBL" id="KAG0685558.1"/>
    </source>
</evidence>
<feature type="region of interest" description="Disordered" evidence="1">
    <location>
        <begin position="51"/>
        <end position="74"/>
    </location>
</feature>
<feature type="non-terminal residue" evidence="2">
    <location>
        <position position="156"/>
    </location>
</feature>
<accession>A0A9P6WI73</accession>
<dbReference type="Proteomes" id="UP000697127">
    <property type="component" value="Unassembled WGS sequence"/>
</dbReference>
<name>A0A9P6WI73_9ASCO</name>
<proteinExistence type="predicted"/>
<dbReference type="AlphaFoldDB" id="A0A9P6WI73"/>
<feature type="compositionally biased region" description="Polar residues" evidence="1">
    <location>
        <begin position="1"/>
        <end position="11"/>
    </location>
</feature>